<dbReference type="AlphaFoldDB" id="A0A0G4EQB2"/>
<keyword evidence="2" id="KW-0732">Signal</keyword>
<name>A0A0G4EQB2_VITBC</name>
<gene>
    <name evidence="3" type="ORF">Vbra_20698</name>
</gene>
<feature type="compositionally biased region" description="Basic and acidic residues" evidence="1">
    <location>
        <begin position="62"/>
        <end position="73"/>
    </location>
</feature>
<feature type="signal peptide" evidence="2">
    <location>
        <begin position="1"/>
        <end position="19"/>
    </location>
</feature>
<evidence type="ECO:0000256" key="1">
    <source>
        <dbReference type="SAM" id="MobiDB-lite"/>
    </source>
</evidence>
<organism evidence="3 4">
    <name type="scientific">Vitrella brassicaformis (strain CCMP3155)</name>
    <dbReference type="NCBI Taxonomy" id="1169540"/>
    <lineage>
        <taxon>Eukaryota</taxon>
        <taxon>Sar</taxon>
        <taxon>Alveolata</taxon>
        <taxon>Colpodellida</taxon>
        <taxon>Vitrellaceae</taxon>
        <taxon>Vitrella</taxon>
    </lineage>
</organism>
<feature type="region of interest" description="Disordered" evidence="1">
    <location>
        <begin position="24"/>
        <end position="94"/>
    </location>
</feature>
<feature type="region of interest" description="Disordered" evidence="1">
    <location>
        <begin position="150"/>
        <end position="202"/>
    </location>
</feature>
<protein>
    <submittedName>
        <fullName evidence="3">Uncharacterized protein</fullName>
    </submittedName>
</protein>
<feature type="chain" id="PRO_5005187998" evidence="2">
    <location>
        <begin position="20"/>
        <end position="202"/>
    </location>
</feature>
<dbReference type="InParanoid" id="A0A0G4EQB2"/>
<dbReference type="EMBL" id="CDMY01000285">
    <property type="protein sequence ID" value="CEL99646.1"/>
    <property type="molecule type" value="Genomic_DNA"/>
</dbReference>
<feature type="compositionally biased region" description="Basic and acidic residues" evidence="1">
    <location>
        <begin position="180"/>
        <end position="196"/>
    </location>
</feature>
<dbReference type="VEuPathDB" id="CryptoDB:Vbra_20698"/>
<evidence type="ECO:0000313" key="3">
    <source>
        <dbReference type="EMBL" id="CEL99646.1"/>
    </source>
</evidence>
<feature type="compositionally biased region" description="Polar residues" evidence="1">
    <location>
        <begin position="154"/>
        <end position="178"/>
    </location>
</feature>
<dbReference type="Proteomes" id="UP000041254">
    <property type="component" value="Unassembled WGS sequence"/>
</dbReference>
<reference evidence="3 4" key="1">
    <citation type="submission" date="2014-11" db="EMBL/GenBank/DDBJ databases">
        <authorList>
            <person name="Zhu J."/>
            <person name="Qi W."/>
            <person name="Song R."/>
        </authorList>
    </citation>
    <scope>NUCLEOTIDE SEQUENCE [LARGE SCALE GENOMIC DNA]</scope>
</reference>
<evidence type="ECO:0000256" key="2">
    <source>
        <dbReference type="SAM" id="SignalP"/>
    </source>
</evidence>
<sequence length="202" mass="22365">MKAALWLTLALALLVVATSRQADTQIDDDPNRPCNGHTQPNCPKHEDEAEGNEATASQEQPSADKQDTQKPVEPRPSVGRLLQRTRNVRKDPRASQVIARSGFLARLCPPIGGPGCPNAAFTQRAGIRQQPIRSGDKRPQKISANSFFIPYRQWPNNGGQTRTIYPDQGSKSRALKQTTKAKDKAKAAKHKDEQPREQLMLQ</sequence>
<accession>A0A0G4EQB2</accession>
<proteinExistence type="predicted"/>
<keyword evidence="4" id="KW-1185">Reference proteome</keyword>
<evidence type="ECO:0000313" key="4">
    <source>
        <dbReference type="Proteomes" id="UP000041254"/>
    </source>
</evidence>